<gene>
    <name evidence="5" type="primary">VvCHDp000209_5</name>
    <name evidence="5" type="ORF">CK203_023748</name>
</gene>
<accession>A0A438JAC1</accession>
<feature type="region of interest" description="Disordered" evidence="3">
    <location>
        <begin position="595"/>
        <end position="615"/>
    </location>
</feature>
<comment type="caution">
    <text evidence="5">The sequence shown here is derived from an EMBL/GenBank/DDBJ whole genome shotgun (WGS) entry which is preliminary data.</text>
</comment>
<evidence type="ECO:0000313" key="5">
    <source>
        <dbReference type="EMBL" id="RVX05907.1"/>
    </source>
</evidence>
<dbReference type="Gene3D" id="3.80.10.10">
    <property type="entry name" value="Ribonuclease Inhibitor"/>
    <property type="match status" value="1"/>
</dbReference>
<dbReference type="InterPro" id="IPR032675">
    <property type="entry name" value="LRR_dom_sf"/>
</dbReference>
<dbReference type="PANTHER" id="PTHR33463">
    <property type="entry name" value="NB-ARC DOMAIN-CONTAINING PROTEIN-RELATED"/>
    <property type="match status" value="1"/>
</dbReference>
<dbReference type="Pfam" id="PF23598">
    <property type="entry name" value="LRR_14"/>
    <property type="match status" value="1"/>
</dbReference>
<evidence type="ECO:0000256" key="3">
    <source>
        <dbReference type="SAM" id="MobiDB-lite"/>
    </source>
</evidence>
<dbReference type="EMBL" id="QGNW01000054">
    <property type="protein sequence ID" value="RVX05907.1"/>
    <property type="molecule type" value="Genomic_DNA"/>
</dbReference>
<sequence length="634" mass="72435">MFSMMTGNSMNWERHEVWIQDILKINEMVREMEAPSKKKEIDALELSSQITRLLDHTQDDIEAYVPREIIDKMYDCWGSKAEVVDFAMCQILEEIENPELLRIGISGRDGVRVTSALMNVPKIRETFNVVIQVDEYRGHLLAIVLLARALKEVNEVHIWEYASHAPALRPASQMKDEVLLNTLAFICGRLGNSEKNCLKYFGDMEYRGKLEKVNLIGRWITGGLIGKLDEGEKIVCNLVNAFLLESSWNGDSVFVQMTGEICEALLDLLGLETKSLFFWLGGKGLTKPPNDVAWEKANEVHLMNNKLSELPKSPDRPQLKALFLQINHHLRVIPTVFFEHMSVLQILDLSHTRIRSFPQSLSKLVRLRIFLLRGCRLLMELPPEVGELNNLELLDLEEMEIIKLSMNVGRLTNLKSMKVSFYGYNNHGRKNNWSNTMIPQNVISKLLQLEGLSIHVNPNDERWNVTVKDIVKFIVSSHSNRYTSRLPHEIAELVVERCPKINSMVTHEVPVGHRWFRPLTCLPKLKKLSLHYMPKLVSISSGHYRQADWWRALKWTTSAFGNVMPCTLDSIFVPIKQDIDLMTQLAEIGIQLLAPKQKRKPSQQSGSDGSVKALAVEEGTTLEEKQLYEPAPLS</sequence>
<proteinExistence type="predicted"/>
<keyword evidence="2" id="KW-0611">Plant defense</keyword>
<protein>
    <submittedName>
        <fullName evidence="5">Putative disease resistance protein</fullName>
    </submittedName>
</protein>
<evidence type="ECO:0000256" key="2">
    <source>
        <dbReference type="ARBA" id="ARBA00022821"/>
    </source>
</evidence>
<feature type="domain" description="Disease resistance R13L4/SHOC-2-like LRR" evidence="4">
    <location>
        <begin position="329"/>
        <end position="596"/>
    </location>
</feature>
<dbReference type="InterPro" id="IPR050905">
    <property type="entry name" value="Plant_NBS-LRR"/>
</dbReference>
<evidence type="ECO:0000259" key="4">
    <source>
        <dbReference type="Pfam" id="PF23598"/>
    </source>
</evidence>
<dbReference type="PANTHER" id="PTHR33463:SF179">
    <property type="entry name" value="NB-ARC DOMAIN-CONTAINING PROTEIN"/>
    <property type="match status" value="1"/>
</dbReference>
<dbReference type="Proteomes" id="UP000288805">
    <property type="component" value="Unassembled WGS sequence"/>
</dbReference>
<evidence type="ECO:0000313" key="6">
    <source>
        <dbReference type="Proteomes" id="UP000288805"/>
    </source>
</evidence>
<reference evidence="5 6" key="1">
    <citation type="journal article" date="2018" name="PLoS Genet.">
        <title>Population sequencing reveals clonal diversity and ancestral inbreeding in the grapevine cultivar Chardonnay.</title>
        <authorList>
            <person name="Roach M.J."/>
            <person name="Johnson D.L."/>
            <person name="Bohlmann J."/>
            <person name="van Vuuren H.J."/>
            <person name="Jones S.J."/>
            <person name="Pretorius I.S."/>
            <person name="Schmidt S.A."/>
            <person name="Borneman A.R."/>
        </authorList>
    </citation>
    <scope>NUCLEOTIDE SEQUENCE [LARGE SCALE GENOMIC DNA]</scope>
    <source>
        <strain evidence="6">cv. Chardonnay</strain>
        <tissue evidence="5">Leaf</tissue>
    </source>
</reference>
<keyword evidence="1" id="KW-0677">Repeat</keyword>
<dbReference type="SUPFAM" id="SSF52058">
    <property type="entry name" value="L domain-like"/>
    <property type="match status" value="1"/>
</dbReference>
<name>A0A438JAC1_VITVI</name>
<evidence type="ECO:0000256" key="1">
    <source>
        <dbReference type="ARBA" id="ARBA00022737"/>
    </source>
</evidence>
<dbReference type="InterPro" id="IPR055414">
    <property type="entry name" value="LRR_R13L4/SHOC2-like"/>
</dbReference>
<dbReference type="AlphaFoldDB" id="A0A438JAC1"/>
<organism evidence="5 6">
    <name type="scientific">Vitis vinifera</name>
    <name type="common">Grape</name>
    <dbReference type="NCBI Taxonomy" id="29760"/>
    <lineage>
        <taxon>Eukaryota</taxon>
        <taxon>Viridiplantae</taxon>
        <taxon>Streptophyta</taxon>
        <taxon>Embryophyta</taxon>
        <taxon>Tracheophyta</taxon>
        <taxon>Spermatophyta</taxon>
        <taxon>Magnoliopsida</taxon>
        <taxon>eudicotyledons</taxon>
        <taxon>Gunneridae</taxon>
        <taxon>Pentapetalae</taxon>
        <taxon>rosids</taxon>
        <taxon>Vitales</taxon>
        <taxon>Vitaceae</taxon>
        <taxon>Viteae</taxon>
        <taxon>Vitis</taxon>
    </lineage>
</organism>